<gene>
    <name evidence="2" type="ORF">EZS28_001059</name>
</gene>
<name>A0A5J4X940_9EUKA</name>
<sequence length="404" mass="46262">MITLHFIADYVAHLTQGDLTSFIALWLAQWGPDRSNLNETQGSDTQTSKQIDQLAKKVIEQANNMIAMMRERVKQLFNAEIQIFLAESPFIAFTFCILDKDYEAKMKYLSGWTFGNYTKAVSRENSKDLFIKKEKRSRYSQDIKPIQSQVRAQDENLEHIQKTVIDLEHGNGEEGWDERFQKFPERLNELNRQQGARSIKMNNIQQGQRMHYRTCQSQREKMAEILRRKMEEQASAIKYMRSDRKIVTPKGRTGLKQGDYYADVMTWLIYAQQALLVAMENGLSSHNNIEQISDSNAKHCVGANAVTQRKKLANAPKELKGVVRVSTLPENIFSDDNTESTKSYLDLNKPFQPFQLFKIQQPPYAASQFSYGGGAEAGRGFQSRGRGGRDRGAFSSNFIPLGRQ</sequence>
<dbReference type="Proteomes" id="UP000324800">
    <property type="component" value="Unassembled WGS sequence"/>
</dbReference>
<protein>
    <submittedName>
        <fullName evidence="2">Uncharacterized protein</fullName>
    </submittedName>
</protein>
<evidence type="ECO:0000313" key="2">
    <source>
        <dbReference type="EMBL" id="KAA6403412.1"/>
    </source>
</evidence>
<proteinExistence type="predicted"/>
<evidence type="ECO:0000256" key="1">
    <source>
        <dbReference type="SAM" id="MobiDB-lite"/>
    </source>
</evidence>
<evidence type="ECO:0000313" key="3">
    <source>
        <dbReference type="Proteomes" id="UP000324800"/>
    </source>
</evidence>
<feature type="region of interest" description="Disordered" evidence="1">
    <location>
        <begin position="377"/>
        <end position="404"/>
    </location>
</feature>
<organism evidence="2 3">
    <name type="scientific">Streblomastix strix</name>
    <dbReference type="NCBI Taxonomy" id="222440"/>
    <lineage>
        <taxon>Eukaryota</taxon>
        <taxon>Metamonada</taxon>
        <taxon>Preaxostyla</taxon>
        <taxon>Oxymonadida</taxon>
        <taxon>Streblomastigidae</taxon>
        <taxon>Streblomastix</taxon>
    </lineage>
</organism>
<comment type="caution">
    <text evidence="2">The sequence shown here is derived from an EMBL/GenBank/DDBJ whole genome shotgun (WGS) entry which is preliminary data.</text>
</comment>
<accession>A0A5J4X940</accession>
<dbReference type="AlphaFoldDB" id="A0A5J4X940"/>
<dbReference type="EMBL" id="SNRW01000103">
    <property type="protein sequence ID" value="KAA6403412.1"/>
    <property type="molecule type" value="Genomic_DNA"/>
</dbReference>
<reference evidence="2 3" key="1">
    <citation type="submission" date="2019-03" db="EMBL/GenBank/DDBJ databases">
        <title>Single cell metagenomics reveals metabolic interactions within the superorganism composed of flagellate Streblomastix strix and complex community of Bacteroidetes bacteria on its surface.</title>
        <authorList>
            <person name="Treitli S.C."/>
            <person name="Kolisko M."/>
            <person name="Husnik F."/>
            <person name="Keeling P."/>
            <person name="Hampl V."/>
        </authorList>
    </citation>
    <scope>NUCLEOTIDE SEQUENCE [LARGE SCALE GENOMIC DNA]</scope>
    <source>
        <strain evidence="2">ST1C</strain>
    </source>
</reference>